<dbReference type="RefSeq" id="WP_094091927.1">
    <property type="nucleotide sequence ID" value="NZ_CP016397.1"/>
</dbReference>
<reference evidence="1 2" key="1">
    <citation type="submission" date="2016-07" db="EMBL/GenBank/DDBJ databases">
        <authorList>
            <person name="Hassler H."/>
        </authorList>
    </citation>
    <scope>NUCLEOTIDE SEQUENCE [LARGE SCALE GENOMIC DNA]</scope>
    <source>
        <strain evidence="1 2">CDC-D5610</strain>
    </source>
</reference>
<evidence type="ECO:0000313" key="2">
    <source>
        <dbReference type="Proteomes" id="UP000201728"/>
    </source>
</evidence>
<dbReference type="EMBL" id="CP016397">
    <property type="protein sequence ID" value="ASQ47158.1"/>
    <property type="molecule type" value="Genomic_DNA"/>
</dbReference>
<evidence type="ECO:0000313" key="1">
    <source>
        <dbReference type="EMBL" id="ASQ47158.1"/>
    </source>
</evidence>
<accession>A0A222P5P1</accession>
<dbReference type="Proteomes" id="UP000201728">
    <property type="component" value="Chromosome"/>
</dbReference>
<dbReference type="AlphaFoldDB" id="A0A222P5P1"/>
<proteinExistence type="predicted"/>
<protein>
    <submittedName>
        <fullName evidence="1">Uncharacterized protein</fullName>
    </submittedName>
</protein>
<keyword evidence="2" id="KW-1185">Reference proteome</keyword>
<name>A0A222P5P1_9GAMM</name>
<dbReference type="KEGG" id="lcd:clem_13125"/>
<gene>
    <name evidence="1" type="ORF">clem_13125</name>
</gene>
<sequence length="112" mass="13199">MIVTVKYFPSAWTFKSKEYSRRQIEQRIELALLCYATERQKNFPEKYPLLGELVFTVSNHEEIDGYWFFNFYEQGDLKCATISPGEPEKTLIVHERQMEDEVPETTGLSYSS</sequence>
<organism evidence="1 2">
    <name type="scientific">Legionella clemsonensis</name>
    <dbReference type="NCBI Taxonomy" id="1867846"/>
    <lineage>
        <taxon>Bacteria</taxon>
        <taxon>Pseudomonadati</taxon>
        <taxon>Pseudomonadota</taxon>
        <taxon>Gammaproteobacteria</taxon>
        <taxon>Legionellales</taxon>
        <taxon>Legionellaceae</taxon>
        <taxon>Legionella</taxon>
    </lineage>
</organism>
<dbReference type="OrthoDB" id="5654232at2"/>